<comment type="similarity">
    <text evidence="10">Belongs to the dynein light chain family.</text>
</comment>
<dbReference type="GO" id="GO:0045505">
    <property type="term" value="F:dynein intermediate chain binding"/>
    <property type="evidence" value="ECO:0007669"/>
    <property type="project" value="TreeGrafter"/>
</dbReference>
<evidence type="ECO:0000256" key="7">
    <source>
        <dbReference type="ARBA" id="ARBA00022927"/>
    </source>
</evidence>
<keyword evidence="3" id="KW-0813">Transport</keyword>
<keyword evidence="12" id="KW-1185">Reference proteome</keyword>
<dbReference type="Proteomes" id="UP001175271">
    <property type="component" value="Unassembled WGS sequence"/>
</dbReference>
<keyword evidence="7" id="KW-0653">Protein transport</keyword>
<dbReference type="GO" id="GO:0015031">
    <property type="term" value="P:protein transport"/>
    <property type="evidence" value="ECO:0007669"/>
    <property type="project" value="UniProtKB-KW"/>
</dbReference>
<keyword evidence="10" id="KW-0505">Motor protein</keyword>
<dbReference type="PANTHER" id="PTHR11886">
    <property type="entry name" value="DYNEIN LIGHT CHAIN"/>
    <property type="match status" value="1"/>
</dbReference>
<keyword evidence="4 10" id="KW-0963">Cytoplasm</keyword>
<proteinExistence type="inferred from homology"/>
<dbReference type="GO" id="GO:0007017">
    <property type="term" value="P:microtubule-based process"/>
    <property type="evidence" value="ECO:0007669"/>
    <property type="project" value="InterPro"/>
</dbReference>
<accession>A0AA39HFB0</accession>
<evidence type="ECO:0000256" key="1">
    <source>
        <dbReference type="ARBA" id="ARBA00004123"/>
    </source>
</evidence>
<dbReference type="SUPFAM" id="SSF54648">
    <property type="entry name" value="DLC"/>
    <property type="match status" value="1"/>
</dbReference>
<dbReference type="Pfam" id="PF01221">
    <property type="entry name" value="Dynein_light"/>
    <property type="match status" value="1"/>
</dbReference>
<dbReference type="GO" id="GO:0051028">
    <property type="term" value="P:mRNA transport"/>
    <property type="evidence" value="ECO:0007669"/>
    <property type="project" value="UniProtKB-KW"/>
</dbReference>
<evidence type="ECO:0000256" key="4">
    <source>
        <dbReference type="ARBA" id="ARBA00022490"/>
    </source>
</evidence>
<dbReference type="FunFam" id="3.30.740.10:FF:000005">
    <property type="entry name" value="Dynein light chain"/>
    <property type="match status" value="1"/>
</dbReference>
<organism evidence="11 12">
    <name type="scientific">Steinernema hermaphroditum</name>
    <dbReference type="NCBI Taxonomy" id="289476"/>
    <lineage>
        <taxon>Eukaryota</taxon>
        <taxon>Metazoa</taxon>
        <taxon>Ecdysozoa</taxon>
        <taxon>Nematoda</taxon>
        <taxon>Chromadorea</taxon>
        <taxon>Rhabditida</taxon>
        <taxon>Tylenchina</taxon>
        <taxon>Panagrolaimomorpha</taxon>
        <taxon>Strongyloidoidea</taxon>
        <taxon>Steinernematidae</taxon>
        <taxon>Steinernema</taxon>
    </lineage>
</organism>
<gene>
    <name evidence="11" type="ORF">QR680_017048</name>
</gene>
<dbReference type="AlphaFoldDB" id="A0AA39HFB0"/>
<dbReference type="SMART" id="SM01375">
    <property type="entry name" value="Dynein_light"/>
    <property type="match status" value="1"/>
</dbReference>
<keyword evidence="6" id="KW-0509">mRNA transport</keyword>
<keyword evidence="9" id="KW-0539">Nucleus</keyword>
<evidence type="ECO:0000256" key="6">
    <source>
        <dbReference type="ARBA" id="ARBA00022816"/>
    </source>
</evidence>
<evidence type="ECO:0000256" key="8">
    <source>
        <dbReference type="ARBA" id="ARBA00023212"/>
    </source>
</evidence>
<evidence type="ECO:0000256" key="10">
    <source>
        <dbReference type="RuleBase" id="RU365010"/>
    </source>
</evidence>
<name>A0AA39HFB0_9BILA</name>
<dbReference type="EMBL" id="JAUCMV010000004">
    <property type="protein sequence ID" value="KAK0403644.1"/>
    <property type="molecule type" value="Genomic_DNA"/>
</dbReference>
<comment type="caution">
    <text evidence="11">The sequence shown here is derived from an EMBL/GenBank/DDBJ whole genome shotgun (WGS) entry which is preliminary data.</text>
</comment>
<evidence type="ECO:0000256" key="9">
    <source>
        <dbReference type="ARBA" id="ARBA00023242"/>
    </source>
</evidence>
<protein>
    <recommendedName>
        <fullName evidence="10">Dynein light chain</fullName>
    </recommendedName>
</protein>
<evidence type="ECO:0000313" key="11">
    <source>
        <dbReference type="EMBL" id="KAK0403644.1"/>
    </source>
</evidence>
<dbReference type="PANTHER" id="PTHR11886:SF35">
    <property type="entry name" value="DYNEIN LIGHT CHAIN"/>
    <property type="match status" value="1"/>
</dbReference>
<dbReference type="GO" id="GO:0005874">
    <property type="term" value="C:microtubule"/>
    <property type="evidence" value="ECO:0007669"/>
    <property type="project" value="UniProtKB-KW"/>
</dbReference>
<dbReference type="Gene3D" id="3.30.740.10">
    <property type="entry name" value="Protein Inhibitor Of Neuronal Nitric Oxide Synthase"/>
    <property type="match status" value="1"/>
</dbReference>
<keyword evidence="8 10" id="KW-0206">Cytoskeleton</keyword>
<dbReference type="InterPro" id="IPR037177">
    <property type="entry name" value="DLC_sf"/>
</dbReference>
<dbReference type="GO" id="GO:0005868">
    <property type="term" value="C:cytoplasmic dynein complex"/>
    <property type="evidence" value="ECO:0007669"/>
    <property type="project" value="TreeGrafter"/>
</dbReference>
<evidence type="ECO:0000256" key="3">
    <source>
        <dbReference type="ARBA" id="ARBA00022448"/>
    </source>
</evidence>
<evidence type="ECO:0000256" key="5">
    <source>
        <dbReference type="ARBA" id="ARBA00022701"/>
    </source>
</evidence>
<reference evidence="11" key="1">
    <citation type="submission" date="2023-06" db="EMBL/GenBank/DDBJ databases">
        <title>Genomic analysis of the entomopathogenic nematode Steinernema hermaphroditum.</title>
        <authorList>
            <person name="Schwarz E.M."/>
            <person name="Heppert J.K."/>
            <person name="Baniya A."/>
            <person name="Schwartz H.T."/>
            <person name="Tan C.-H."/>
            <person name="Antoshechkin I."/>
            <person name="Sternberg P.W."/>
            <person name="Goodrich-Blair H."/>
            <person name="Dillman A.R."/>
        </authorList>
    </citation>
    <scope>NUCLEOTIDE SEQUENCE</scope>
    <source>
        <strain evidence="11">PS9179</strain>
        <tissue evidence="11">Whole animal</tissue>
    </source>
</reference>
<dbReference type="GO" id="GO:0005634">
    <property type="term" value="C:nucleus"/>
    <property type="evidence" value="ECO:0007669"/>
    <property type="project" value="UniProtKB-SubCell"/>
</dbReference>
<evidence type="ECO:0000313" key="12">
    <source>
        <dbReference type="Proteomes" id="UP001175271"/>
    </source>
</evidence>
<evidence type="ECO:0000256" key="2">
    <source>
        <dbReference type="ARBA" id="ARBA00004245"/>
    </source>
</evidence>
<dbReference type="InterPro" id="IPR001372">
    <property type="entry name" value="Dynein_light_chain_typ-1/2"/>
</dbReference>
<keyword evidence="10" id="KW-0243">Dynein</keyword>
<sequence length="90" mass="10546">MEEPRVRIKVSDMDVGKSQFAQKLAIDFLRERGKDEKELAKYLKQQFDQKFGTKWHCVVGASFGSHVTHHSDDFLFFIVEKRGILLFRTV</sequence>
<comment type="subcellular location">
    <subcellularLocation>
        <location evidence="2 10">Cytoplasm</location>
        <location evidence="2 10">Cytoskeleton</location>
    </subcellularLocation>
    <subcellularLocation>
        <location evidence="1">Nucleus</location>
    </subcellularLocation>
</comment>
<keyword evidence="5 10" id="KW-0493">Microtubule</keyword>